<dbReference type="SUPFAM" id="SSF55073">
    <property type="entry name" value="Nucleotide cyclase"/>
    <property type="match status" value="1"/>
</dbReference>
<dbReference type="InterPro" id="IPR050469">
    <property type="entry name" value="Diguanylate_Cyclase"/>
</dbReference>
<keyword evidence="2" id="KW-0472">Membrane</keyword>
<dbReference type="InterPro" id="IPR029787">
    <property type="entry name" value="Nucleotide_cyclase"/>
</dbReference>
<evidence type="ECO:0000313" key="5">
    <source>
        <dbReference type="Proteomes" id="UP000737171"/>
    </source>
</evidence>
<dbReference type="CDD" id="cd01949">
    <property type="entry name" value="GGDEF"/>
    <property type="match status" value="1"/>
</dbReference>
<accession>A0ABX2EF12</accession>
<dbReference type="InterPro" id="IPR000160">
    <property type="entry name" value="GGDEF_dom"/>
</dbReference>
<keyword evidence="2" id="KW-1133">Transmembrane helix</keyword>
<keyword evidence="2" id="KW-0812">Transmembrane</keyword>
<feature type="transmembrane region" description="Helical" evidence="2">
    <location>
        <begin position="85"/>
        <end position="114"/>
    </location>
</feature>
<evidence type="ECO:0000256" key="2">
    <source>
        <dbReference type="SAM" id="Phobius"/>
    </source>
</evidence>
<gene>
    <name evidence="4" type="ORF">HLB44_09385</name>
</gene>
<dbReference type="RefSeq" id="WP_173122328.1">
    <property type="nucleotide sequence ID" value="NZ_JABRWJ010000003.1"/>
</dbReference>
<reference evidence="4 5" key="1">
    <citation type="submission" date="2020-05" db="EMBL/GenBank/DDBJ databases">
        <title>Aquincola sp. isolate from soil.</title>
        <authorList>
            <person name="Han J."/>
            <person name="Kim D.-U."/>
        </authorList>
    </citation>
    <scope>NUCLEOTIDE SEQUENCE [LARGE SCALE GENOMIC DNA]</scope>
    <source>
        <strain evidence="4 5">S2</strain>
    </source>
</reference>
<dbReference type="EC" id="2.7.7.65" evidence="1"/>
<dbReference type="PANTHER" id="PTHR45138">
    <property type="entry name" value="REGULATORY COMPONENTS OF SENSORY TRANSDUCTION SYSTEM"/>
    <property type="match status" value="1"/>
</dbReference>
<dbReference type="Pfam" id="PF00990">
    <property type="entry name" value="GGDEF"/>
    <property type="match status" value="1"/>
</dbReference>
<dbReference type="PANTHER" id="PTHR45138:SF24">
    <property type="entry name" value="DIGUANYLATE CYCLASE DGCC-RELATED"/>
    <property type="match status" value="1"/>
</dbReference>
<feature type="transmembrane region" description="Helical" evidence="2">
    <location>
        <begin position="126"/>
        <end position="147"/>
    </location>
</feature>
<dbReference type="Proteomes" id="UP000737171">
    <property type="component" value="Unassembled WGS sequence"/>
</dbReference>
<organism evidence="4 5">
    <name type="scientific">Pseudaquabacterium terrae</name>
    <dbReference type="NCBI Taxonomy" id="2732868"/>
    <lineage>
        <taxon>Bacteria</taxon>
        <taxon>Pseudomonadati</taxon>
        <taxon>Pseudomonadota</taxon>
        <taxon>Betaproteobacteria</taxon>
        <taxon>Burkholderiales</taxon>
        <taxon>Sphaerotilaceae</taxon>
        <taxon>Pseudaquabacterium</taxon>
    </lineage>
</organism>
<evidence type="ECO:0000259" key="3">
    <source>
        <dbReference type="PROSITE" id="PS50887"/>
    </source>
</evidence>
<dbReference type="SMART" id="SM00267">
    <property type="entry name" value="GGDEF"/>
    <property type="match status" value="1"/>
</dbReference>
<proteinExistence type="predicted"/>
<dbReference type="PROSITE" id="PS50887">
    <property type="entry name" value="GGDEF"/>
    <property type="match status" value="1"/>
</dbReference>
<keyword evidence="5" id="KW-1185">Reference proteome</keyword>
<evidence type="ECO:0000256" key="1">
    <source>
        <dbReference type="ARBA" id="ARBA00012528"/>
    </source>
</evidence>
<dbReference type="Gene3D" id="3.30.70.270">
    <property type="match status" value="1"/>
</dbReference>
<comment type="caution">
    <text evidence="4">The sequence shown here is derived from an EMBL/GenBank/DDBJ whole genome shotgun (WGS) entry which is preliminary data.</text>
</comment>
<protein>
    <recommendedName>
        <fullName evidence="1">diguanylate cyclase</fullName>
        <ecNumber evidence="1">2.7.7.65</ecNumber>
    </recommendedName>
</protein>
<name>A0ABX2EF12_9BURK</name>
<feature type="transmembrane region" description="Helical" evidence="2">
    <location>
        <begin position="159"/>
        <end position="177"/>
    </location>
</feature>
<dbReference type="NCBIfam" id="TIGR00254">
    <property type="entry name" value="GGDEF"/>
    <property type="match status" value="1"/>
</dbReference>
<feature type="transmembrane region" description="Helical" evidence="2">
    <location>
        <begin position="37"/>
        <end position="65"/>
    </location>
</feature>
<feature type="domain" description="GGDEF" evidence="3">
    <location>
        <begin position="221"/>
        <end position="353"/>
    </location>
</feature>
<sequence length="353" mass="38311">MNTTPPSAAAAAVTGMSRAAFWLMLRRIAVFAGCVDLIYLVVFFVLGMPVMAIVNVVSLGMYAAAWHLLGQRRNLPAVLLMWTEVLVHAGLCTVLLGWASGVHYFLLVFISAVAVSRAARHATTALAFLLLVYLGLDAATQLIPIRYPLPNEVTTALRWLNITVVFVMFGYTGRYYVQRVAEAEARLREMATTDAMSGLWNRRHFLTLAQGQIERARRDGSAVALVLADIDHFKQVNDRHGHDAGDRVIQHVSGLLHGQLRAGDLLGRWGGEEFILLLPGCDAPGAAQLCERMRAHIARSPCEAGAGMIPVTVSFGVMPMPVDVPFEQAVQQADAALYRAKGAGRNRVVAAAA</sequence>
<evidence type="ECO:0000313" key="4">
    <source>
        <dbReference type="EMBL" id="NRF67194.1"/>
    </source>
</evidence>
<dbReference type="InterPro" id="IPR043128">
    <property type="entry name" value="Rev_trsase/Diguanyl_cyclase"/>
</dbReference>
<dbReference type="EMBL" id="JABRWJ010000003">
    <property type="protein sequence ID" value="NRF67194.1"/>
    <property type="molecule type" value="Genomic_DNA"/>
</dbReference>